<protein>
    <recommendedName>
        <fullName evidence="1">DUF6699 domain-containing protein</fullName>
    </recommendedName>
</protein>
<dbReference type="OrthoDB" id="2519278at2759"/>
<sequence length="157" mass="17491">MGVSKAFKSYTELPACQKTMFRSKTVIPDGDTIDLAVLRLHPAFGMLSYECASGIEDVYLYDSNGDWMPLTETSTAEEYATDPPVAFMRLQIFSSTSVQVTNKTGITVVQVMKALCRFFTKNDSFDVTGGRTGWQEWDGTKLDRKGRLLLRATGFDS</sequence>
<dbReference type="Proteomes" id="UP000027730">
    <property type="component" value="Unassembled WGS sequence"/>
</dbReference>
<organism evidence="2 3">
    <name type="scientific">Aureobasidium namibiae CBS 147.97</name>
    <dbReference type="NCBI Taxonomy" id="1043004"/>
    <lineage>
        <taxon>Eukaryota</taxon>
        <taxon>Fungi</taxon>
        <taxon>Dikarya</taxon>
        <taxon>Ascomycota</taxon>
        <taxon>Pezizomycotina</taxon>
        <taxon>Dothideomycetes</taxon>
        <taxon>Dothideomycetidae</taxon>
        <taxon>Dothideales</taxon>
        <taxon>Saccotheciaceae</taxon>
        <taxon>Aureobasidium</taxon>
    </lineage>
</organism>
<dbReference type="Pfam" id="PF20415">
    <property type="entry name" value="DUF6699"/>
    <property type="match status" value="1"/>
</dbReference>
<evidence type="ECO:0000313" key="2">
    <source>
        <dbReference type="EMBL" id="KEQ74373.1"/>
    </source>
</evidence>
<proteinExistence type="predicted"/>
<dbReference type="InterPro" id="IPR046522">
    <property type="entry name" value="DUF6699"/>
</dbReference>
<dbReference type="GeneID" id="25416682"/>
<evidence type="ECO:0000259" key="1">
    <source>
        <dbReference type="Pfam" id="PF20415"/>
    </source>
</evidence>
<gene>
    <name evidence="2" type="ORF">M436DRAFT_80806</name>
</gene>
<dbReference type="EMBL" id="KL584707">
    <property type="protein sequence ID" value="KEQ74373.1"/>
    <property type="molecule type" value="Genomic_DNA"/>
</dbReference>
<dbReference type="AlphaFoldDB" id="A0A074WMI8"/>
<accession>A0A074WMI8</accession>
<feature type="domain" description="DUF6699" evidence="1">
    <location>
        <begin position="76"/>
        <end position="126"/>
    </location>
</feature>
<dbReference type="RefSeq" id="XP_013428788.1">
    <property type="nucleotide sequence ID" value="XM_013573334.1"/>
</dbReference>
<dbReference type="HOGENOM" id="CLU_1488727_0_0_1"/>
<reference evidence="2 3" key="1">
    <citation type="journal article" date="2014" name="BMC Genomics">
        <title>Genome sequencing of four Aureobasidium pullulans varieties: biotechnological potential, stress tolerance, and description of new species.</title>
        <authorList>
            <person name="Gostin Ar C."/>
            <person name="Ohm R.A."/>
            <person name="Kogej T."/>
            <person name="Sonjak S."/>
            <person name="Turk M."/>
            <person name="Zajc J."/>
            <person name="Zalar P."/>
            <person name="Grube M."/>
            <person name="Sun H."/>
            <person name="Han J."/>
            <person name="Sharma A."/>
            <person name="Chiniquy J."/>
            <person name="Ngan C.Y."/>
            <person name="Lipzen A."/>
            <person name="Barry K."/>
            <person name="Grigoriev I.V."/>
            <person name="Gunde-Cimerman N."/>
        </authorList>
    </citation>
    <scope>NUCLEOTIDE SEQUENCE [LARGE SCALE GENOMIC DNA]</scope>
    <source>
        <strain evidence="2 3">CBS 147.97</strain>
    </source>
</reference>
<evidence type="ECO:0000313" key="3">
    <source>
        <dbReference type="Proteomes" id="UP000027730"/>
    </source>
</evidence>
<name>A0A074WMI8_9PEZI</name>
<keyword evidence="3" id="KW-1185">Reference proteome</keyword>